<accession>A0A1K1YEG7</accession>
<evidence type="ECO:0000313" key="1">
    <source>
        <dbReference type="EMBL" id="SFX60200.1"/>
    </source>
</evidence>
<proteinExistence type="predicted"/>
<sequence length="192" mass="21390">MWEFEEFGADHEGRPGVLLADGTEPGPVYFDAGSGPTVHRSTDWWIYDGTLRAPLATEMRGACSCGWRGTPRYPLDWEAVDRRRPYLFDTSGPEGDWDAHMTDAQDRAVSVPEDLTALLDRLETRLTVLTEDEPLAALRAAATLERLTQRLAADAVCNVDGLDGPQWDTVAQALGVSRRTARSRLTRYALRR</sequence>
<dbReference type="RefSeq" id="WP_072484923.1">
    <property type="nucleotide sequence ID" value="NZ_FPJO01000004.1"/>
</dbReference>
<name>A0A1K1YEG7_STRAR</name>
<organism evidence="1 2">
    <name type="scientific">Streptomyces atratus</name>
    <dbReference type="NCBI Taxonomy" id="1893"/>
    <lineage>
        <taxon>Bacteria</taxon>
        <taxon>Bacillati</taxon>
        <taxon>Actinomycetota</taxon>
        <taxon>Actinomycetes</taxon>
        <taxon>Kitasatosporales</taxon>
        <taxon>Streptomycetaceae</taxon>
        <taxon>Streptomyces</taxon>
    </lineage>
</organism>
<evidence type="ECO:0000313" key="2">
    <source>
        <dbReference type="Proteomes" id="UP000181909"/>
    </source>
</evidence>
<dbReference type="Proteomes" id="UP000181909">
    <property type="component" value="Unassembled WGS sequence"/>
</dbReference>
<dbReference type="EMBL" id="FPJO01000004">
    <property type="protein sequence ID" value="SFX60200.1"/>
    <property type="molecule type" value="Genomic_DNA"/>
</dbReference>
<gene>
    <name evidence="1" type="ORF">SAMN02787144_1004248</name>
</gene>
<reference evidence="1 2" key="1">
    <citation type="submission" date="2016-11" db="EMBL/GenBank/DDBJ databases">
        <authorList>
            <person name="Jaros S."/>
            <person name="Januszkiewicz K."/>
            <person name="Wedrychowicz H."/>
        </authorList>
    </citation>
    <scope>NUCLEOTIDE SEQUENCE [LARGE SCALE GENOMIC DNA]</scope>
    <source>
        <strain evidence="1 2">OK807</strain>
    </source>
</reference>
<protein>
    <submittedName>
        <fullName evidence="1">Uncharacterized protein</fullName>
    </submittedName>
</protein>
<dbReference type="AlphaFoldDB" id="A0A1K1YEG7"/>
<dbReference type="OrthoDB" id="4328597at2"/>